<protein>
    <recommendedName>
        <fullName evidence="3">DNA-binding protein</fullName>
    </recommendedName>
</protein>
<organism evidence="1 2">
    <name type="scientific">Rhizobium meliloti</name>
    <name type="common">Ensifer meliloti</name>
    <name type="synonym">Sinorhizobium meliloti</name>
    <dbReference type="NCBI Taxonomy" id="382"/>
    <lineage>
        <taxon>Bacteria</taxon>
        <taxon>Pseudomonadati</taxon>
        <taxon>Pseudomonadota</taxon>
        <taxon>Alphaproteobacteria</taxon>
        <taxon>Hyphomicrobiales</taxon>
        <taxon>Rhizobiaceae</taxon>
        <taxon>Sinorhizobium/Ensifer group</taxon>
        <taxon>Sinorhizobium</taxon>
    </lineage>
</organism>
<dbReference type="EMBL" id="NJGD01000019">
    <property type="protein sequence ID" value="PJR11505.1"/>
    <property type="molecule type" value="Genomic_DNA"/>
</dbReference>
<evidence type="ECO:0008006" key="3">
    <source>
        <dbReference type="Google" id="ProtNLM"/>
    </source>
</evidence>
<reference evidence="1 2" key="1">
    <citation type="submission" date="2017-06" db="EMBL/GenBank/DDBJ databases">
        <title>Ensifer strains isolated from leguminous trees and herbs display diverse denitrification phenotypes with some acting as strong N2O sinks.</title>
        <authorList>
            <person name="Woliy K."/>
            <person name="Mania D."/>
            <person name="Bakken L.R."/>
            <person name="Frostegard A."/>
        </authorList>
    </citation>
    <scope>NUCLEOTIDE SEQUENCE [LARGE SCALE GENOMIC DNA]</scope>
    <source>
        <strain evidence="1 2">AC50a</strain>
    </source>
</reference>
<accession>A0A2J0YVC9</accession>
<proteinExistence type="predicted"/>
<dbReference type="RefSeq" id="WP_100674244.1">
    <property type="nucleotide sequence ID" value="NZ_NJGD01000019.1"/>
</dbReference>
<dbReference type="AlphaFoldDB" id="A0A2J0YVC9"/>
<evidence type="ECO:0000313" key="1">
    <source>
        <dbReference type="EMBL" id="PJR11505.1"/>
    </source>
</evidence>
<comment type="caution">
    <text evidence="1">The sequence shown here is derived from an EMBL/GenBank/DDBJ whole genome shotgun (WGS) entry which is preliminary data.</text>
</comment>
<dbReference type="Proteomes" id="UP000231987">
    <property type="component" value="Unassembled WGS sequence"/>
</dbReference>
<evidence type="ECO:0000313" key="2">
    <source>
        <dbReference type="Proteomes" id="UP000231987"/>
    </source>
</evidence>
<gene>
    <name evidence="1" type="ORF">CEJ86_27450</name>
</gene>
<sequence length="120" mass="13804">MMKLTDVRNRKSTTEVAALVNERMAHFNQQGLYGAEVYDALSTDTELPMQLETADIEGISGDTPVALKFRRHRGQPPPFLKLSGKRVVYPRFEYFQWLKDRYVSRTSKKAAEDYTRTAAE</sequence>
<name>A0A2J0YVC9_RHIML</name>